<dbReference type="InterPro" id="IPR036291">
    <property type="entry name" value="NAD(P)-bd_dom_sf"/>
</dbReference>
<evidence type="ECO:0008006" key="3">
    <source>
        <dbReference type="Google" id="ProtNLM"/>
    </source>
</evidence>
<dbReference type="RefSeq" id="WP_309542181.1">
    <property type="nucleotide sequence ID" value="NZ_CP133659.1"/>
</dbReference>
<evidence type="ECO:0000313" key="1">
    <source>
        <dbReference type="EMBL" id="WMW66277.1"/>
    </source>
</evidence>
<dbReference type="SUPFAM" id="SSF51735">
    <property type="entry name" value="NAD(P)-binding Rossmann-fold domains"/>
    <property type="match status" value="1"/>
</dbReference>
<dbReference type="Proteomes" id="UP001180616">
    <property type="component" value="Chromosome"/>
</dbReference>
<gene>
    <name evidence="1" type="ORF">KPS_000840</name>
</gene>
<protein>
    <recommendedName>
        <fullName evidence="3">Pyrroline-5-carboxylate reductase catalytic N-terminal domain-containing protein</fullName>
    </recommendedName>
</protein>
<dbReference type="Gene3D" id="3.40.50.720">
    <property type="entry name" value="NAD(P)-binding Rossmann-like Domain"/>
    <property type="match status" value="1"/>
</dbReference>
<accession>A0ABY9R4Y2</accession>
<evidence type="ECO:0000313" key="2">
    <source>
        <dbReference type="Proteomes" id="UP001180616"/>
    </source>
</evidence>
<sequence>MSSFIIGDESWIQSIVKCFDGHVDIFLLDCEQKNSISCLAEKATMLITQSNVMHFRANAMTVNALEAFIATHIKSLYGKVAAIFGPGNIGCKAALMLAERGADVRLKGRDSERVQRIATTLNEICRGNGRITVAKSSYEAAGGAHVVLGCTPGVPVVDSEAIAGVATNALLMDAGNGTFFPDAVTTAASKGIPVLCLTPDAGFAALMAALEAARRQADAMGTRDLPCGLRAITPGILGRRGDILVTDLSEPLSIVGVCDGLGDTLPPDLANQYITMALEHDTK</sequence>
<name>A0ABY9R4Y2_9BACT</name>
<reference evidence="1" key="1">
    <citation type="submission" date="2023-09" db="EMBL/GenBank/DDBJ databases">
        <authorList>
            <consortium name="CW5 consortium"/>
            <person name="Lu C.-W."/>
        </authorList>
    </citation>
    <scope>NUCLEOTIDE SEQUENCE</scope>
    <source>
        <strain evidence="1">KPS</strain>
    </source>
</reference>
<organism evidence="1 2">
    <name type="scientific">Nitratidesulfovibrio liaohensis</name>
    <dbReference type="NCBI Taxonomy" id="2604158"/>
    <lineage>
        <taxon>Bacteria</taxon>
        <taxon>Pseudomonadati</taxon>
        <taxon>Thermodesulfobacteriota</taxon>
        <taxon>Desulfovibrionia</taxon>
        <taxon>Desulfovibrionales</taxon>
        <taxon>Desulfovibrionaceae</taxon>
        <taxon>Nitratidesulfovibrio</taxon>
    </lineage>
</organism>
<keyword evidence="2" id="KW-1185">Reference proteome</keyword>
<dbReference type="EMBL" id="CP133659">
    <property type="protein sequence ID" value="WMW66277.1"/>
    <property type="molecule type" value="Genomic_DNA"/>
</dbReference>
<proteinExistence type="predicted"/>